<dbReference type="GO" id="GO:0004521">
    <property type="term" value="F:RNA endonuclease activity"/>
    <property type="evidence" value="ECO:0007669"/>
    <property type="project" value="UniProtKB-UniRule"/>
</dbReference>
<evidence type="ECO:0000256" key="7">
    <source>
        <dbReference type="ARBA" id="ARBA00022801"/>
    </source>
</evidence>
<dbReference type="HAMAP" id="MF_00009">
    <property type="entry name" value="Endoribonucl_YbeY"/>
    <property type="match status" value="1"/>
</dbReference>
<feature type="binding site" evidence="9">
    <location>
        <position position="126"/>
    </location>
    <ligand>
        <name>Zn(2+)</name>
        <dbReference type="ChEBI" id="CHEBI:29105"/>
        <note>catalytic</note>
    </ligand>
</feature>
<dbReference type="GO" id="GO:0005737">
    <property type="term" value="C:cytoplasm"/>
    <property type="evidence" value="ECO:0007669"/>
    <property type="project" value="UniProtKB-SubCell"/>
</dbReference>
<keyword evidence="7 9" id="KW-0378">Hydrolase</keyword>
<evidence type="ECO:0000313" key="11">
    <source>
        <dbReference type="Proteomes" id="UP000446866"/>
    </source>
</evidence>
<evidence type="ECO:0000256" key="3">
    <source>
        <dbReference type="ARBA" id="ARBA00022552"/>
    </source>
</evidence>
<dbReference type="PROSITE" id="PS01306">
    <property type="entry name" value="UPF0054"/>
    <property type="match status" value="1"/>
</dbReference>
<dbReference type="EMBL" id="QXWK01000001">
    <property type="protein sequence ID" value="NBH60124.1"/>
    <property type="molecule type" value="Genomic_DNA"/>
</dbReference>
<accession>A0A845QFV9</accession>
<organism evidence="10 11">
    <name type="scientific">Anaerotruncus colihominis</name>
    <dbReference type="NCBI Taxonomy" id="169435"/>
    <lineage>
        <taxon>Bacteria</taxon>
        <taxon>Bacillati</taxon>
        <taxon>Bacillota</taxon>
        <taxon>Clostridia</taxon>
        <taxon>Eubacteriales</taxon>
        <taxon>Oscillospiraceae</taxon>
        <taxon>Anaerotruncus</taxon>
    </lineage>
</organism>
<dbReference type="Gene3D" id="3.40.390.30">
    <property type="entry name" value="Metalloproteases ('zincins'), catalytic domain"/>
    <property type="match status" value="1"/>
</dbReference>
<dbReference type="InterPro" id="IPR023091">
    <property type="entry name" value="MetalPrtase_cat_dom_sf_prd"/>
</dbReference>
<name>A0A845QFV9_9FIRM</name>
<evidence type="ECO:0000256" key="9">
    <source>
        <dbReference type="HAMAP-Rule" id="MF_00009"/>
    </source>
</evidence>
<sequence>MKIFFEEEQQVSKEILETMEKAFGRCLTLLGIDEGRSEISVTFVGEEEIRCLNRDYRKTDKVTDVLSFPQFDDLDELPEVGEICLGDVVICKEQAQRQAEEFGHAFEREIIYLFTHSVLHLLGYDHMKEADKNEMREKEEQVMAYLGIGR</sequence>
<keyword evidence="8 9" id="KW-0862">Zinc</keyword>
<keyword evidence="9" id="KW-0963">Cytoplasm</keyword>
<feature type="binding site" evidence="9">
    <location>
        <position position="116"/>
    </location>
    <ligand>
        <name>Zn(2+)</name>
        <dbReference type="ChEBI" id="CHEBI:29105"/>
        <note>catalytic</note>
    </ligand>
</feature>
<gene>
    <name evidence="9 10" type="primary">ybeY</name>
    <name evidence="10" type="ORF">D0435_00345</name>
</gene>
<comment type="subcellular location">
    <subcellularLocation>
        <location evidence="9">Cytoplasm</location>
    </subcellularLocation>
</comment>
<evidence type="ECO:0000256" key="4">
    <source>
        <dbReference type="ARBA" id="ARBA00022722"/>
    </source>
</evidence>
<comment type="function">
    <text evidence="9">Single strand-specific metallo-endoribonuclease involved in late-stage 70S ribosome quality control and in maturation of the 3' terminus of the 16S rRNA.</text>
</comment>
<dbReference type="Proteomes" id="UP000446866">
    <property type="component" value="Unassembled WGS sequence"/>
</dbReference>
<dbReference type="RefSeq" id="WP_160200426.1">
    <property type="nucleotide sequence ID" value="NZ_QXWK01000001.1"/>
</dbReference>
<dbReference type="GO" id="GO:0006364">
    <property type="term" value="P:rRNA processing"/>
    <property type="evidence" value="ECO:0007669"/>
    <property type="project" value="UniProtKB-UniRule"/>
</dbReference>
<reference evidence="10 11" key="1">
    <citation type="submission" date="2018-08" db="EMBL/GenBank/DDBJ databases">
        <title>Murine metabolic-syndrome-specific gut microbial biobank.</title>
        <authorList>
            <person name="Liu C."/>
        </authorList>
    </citation>
    <scope>NUCLEOTIDE SEQUENCE [LARGE SCALE GENOMIC DNA]</scope>
    <source>
        <strain evidence="10 11">28</strain>
    </source>
</reference>
<evidence type="ECO:0000256" key="1">
    <source>
        <dbReference type="ARBA" id="ARBA00010875"/>
    </source>
</evidence>
<dbReference type="AlphaFoldDB" id="A0A845QFV9"/>
<keyword evidence="5 9" id="KW-0479">Metal-binding</keyword>
<comment type="cofactor">
    <cofactor evidence="9">
        <name>Zn(2+)</name>
        <dbReference type="ChEBI" id="CHEBI:29105"/>
    </cofactor>
    <text evidence="9">Binds 1 zinc ion.</text>
</comment>
<keyword evidence="2 9" id="KW-0690">Ribosome biogenesis</keyword>
<dbReference type="EC" id="3.1.-.-" evidence="9"/>
<dbReference type="PANTHER" id="PTHR46986">
    <property type="entry name" value="ENDORIBONUCLEASE YBEY, CHLOROPLASTIC"/>
    <property type="match status" value="1"/>
</dbReference>
<dbReference type="InterPro" id="IPR002036">
    <property type="entry name" value="YbeY"/>
</dbReference>
<dbReference type="SUPFAM" id="SSF55486">
    <property type="entry name" value="Metalloproteases ('zincins'), catalytic domain"/>
    <property type="match status" value="1"/>
</dbReference>
<evidence type="ECO:0000313" key="10">
    <source>
        <dbReference type="EMBL" id="NBH60124.1"/>
    </source>
</evidence>
<keyword evidence="11" id="KW-1185">Reference proteome</keyword>
<proteinExistence type="inferred from homology"/>
<protein>
    <recommendedName>
        <fullName evidence="9">Endoribonuclease YbeY</fullName>
        <ecNumber evidence="9">3.1.-.-</ecNumber>
    </recommendedName>
</protein>
<keyword evidence="6 9" id="KW-0255">Endonuclease</keyword>
<evidence type="ECO:0000256" key="5">
    <source>
        <dbReference type="ARBA" id="ARBA00022723"/>
    </source>
</evidence>
<dbReference type="PANTHER" id="PTHR46986:SF1">
    <property type="entry name" value="ENDORIBONUCLEASE YBEY, CHLOROPLASTIC"/>
    <property type="match status" value="1"/>
</dbReference>
<dbReference type="Pfam" id="PF02130">
    <property type="entry name" value="YbeY"/>
    <property type="match status" value="1"/>
</dbReference>
<dbReference type="GO" id="GO:0008270">
    <property type="term" value="F:zinc ion binding"/>
    <property type="evidence" value="ECO:0007669"/>
    <property type="project" value="UniProtKB-UniRule"/>
</dbReference>
<keyword evidence="3 9" id="KW-0698">rRNA processing</keyword>
<dbReference type="GO" id="GO:0004222">
    <property type="term" value="F:metalloendopeptidase activity"/>
    <property type="evidence" value="ECO:0007669"/>
    <property type="project" value="InterPro"/>
</dbReference>
<evidence type="ECO:0000256" key="6">
    <source>
        <dbReference type="ARBA" id="ARBA00022759"/>
    </source>
</evidence>
<evidence type="ECO:0000256" key="2">
    <source>
        <dbReference type="ARBA" id="ARBA00022517"/>
    </source>
</evidence>
<keyword evidence="4 9" id="KW-0540">Nuclease</keyword>
<dbReference type="NCBIfam" id="TIGR00043">
    <property type="entry name" value="rRNA maturation RNase YbeY"/>
    <property type="match status" value="1"/>
</dbReference>
<comment type="similarity">
    <text evidence="1 9">Belongs to the endoribonuclease YbeY family.</text>
</comment>
<comment type="caution">
    <text evidence="10">The sequence shown here is derived from an EMBL/GenBank/DDBJ whole genome shotgun (WGS) entry which is preliminary data.</text>
</comment>
<dbReference type="InterPro" id="IPR020549">
    <property type="entry name" value="YbeY_CS"/>
</dbReference>
<evidence type="ECO:0000256" key="8">
    <source>
        <dbReference type="ARBA" id="ARBA00022833"/>
    </source>
</evidence>
<feature type="binding site" evidence="9">
    <location>
        <position position="120"/>
    </location>
    <ligand>
        <name>Zn(2+)</name>
        <dbReference type="ChEBI" id="CHEBI:29105"/>
        <note>catalytic</note>
    </ligand>
</feature>